<feature type="region of interest" description="Disordered" evidence="1">
    <location>
        <begin position="194"/>
        <end position="303"/>
    </location>
</feature>
<comment type="caution">
    <text evidence="2">The sequence shown here is derived from an EMBL/GenBank/DDBJ whole genome shotgun (WGS) entry which is preliminary data.</text>
</comment>
<organism evidence="2 3">
    <name type="scientific">Aedoeadaptatus nemausensis</name>
    <dbReference type="NCBI Taxonomy" id="2582829"/>
    <lineage>
        <taxon>Bacteria</taxon>
        <taxon>Bacillati</taxon>
        <taxon>Bacillota</taxon>
        <taxon>Tissierellia</taxon>
        <taxon>Tissierellales</taxon>
        <taxon>Peptoniphilaceae</taxon>
        <taxon>Aedoeadaptatus</taxon>
    </lineage>
</organism>
<reference evidence="2 3" key="1">
    <citation type="submission" date="2020-06" db="EMBL/GenBank/DDBJ databases">
        <authorList>
            <person name="Criscuolo A."/>
        </authorList>
    </citation>
    <scope>NUCLEOTIDE SEQUENCE [LARGE SCALE GENOMIC DNA]</scope>
    <source>
        <strain evidence="2">1804121828</strain>
    </source>
</reference>
<evidence type="ECO:0000313" key="2">
    <source>
        <dbReference type="EMBL" id="CAC9924730.1"/>
    </source>
</evidence>
<dbReference type="Proteomes" id="UP000586454">
    <property type="component" value="Unassembled WGS sequence"/>
</dbReference>
<gene>
    <name evidence="2" type="ORF">PEPNEM18_00308</name>
</gene>
<accession>A0A6V6XZ69</accession>
<keyword evidence="3" id="KW-1185">Reference proteome</keyword>
<feature type="compositionally biased region" description="Low complexity" evidence="1">
    <location>
        <begin position="199"/>
        <end position="294"/>
    </location>
</feature>
<dbReference type="RefSeq" id="WP_180498538.1">
    <property type="nucleotide sequence ID" value="NZ_CAIJCS010000014.1"/>
</dbReference>
<protein>
    <submittedName>
        <fullName evidence="2">Uncharacterized protein</fullName>
    </submittedName>
</protein>
<dbReference type="EMBL" id="CAIJCS010000014">
    <property type="protein sequence ID" value="CAC9924730.1"/>
    <property type="molecule type" value="Genomic_DNA"/>
</dbReference>
<dbReference type="AlphaFoldDB" id="A0A6V6XZ69"/>
<name>A0A6V6XZ69_9FIRM</name>
<proteinExistence type="predicted"/>
<evidence type="ECO:0000313" key="3">
    <source>
        <dbReference type="Proteomes" id="UP000586454"/>
    </source>
</evidence>
<evidence type="ECO:0000256" key="1">
    <source>
        <dbReference type="SAM" id="MobiDB-lite"/>
    </source>
</evidence>
<sequence>MNFDFLPFGKKNIPDRNDELKPIFKDTFARLKRGEVSKKEQAALAALLLAATCGVGYGAFIHAPLAEQEALKAAMKTSVAHAQEATDEPVQNAKPLLKETDVEKAIEDDIASDPNVAVANEEVAGGGGSEGNLNLVIEHNGPAETLTQYLETLESLPYKVVIDSVSYSKDPSNMESTTIRLSIPYEIVNNSLESKEFETSSPSTPSAPAQTPETTATPTTGSGSSSTSSSSTSSSWTPSSSTRSSSSYTRTPSTTVRPSASSSSSTSKNSGTSSTQKSEAKKPASPAKKAQVKPQSEKPPMISETTYLAPPITRYSVMDAILTVTGDGTFETSLDTDSTEDMAKENRVGNLAFSTPELEEGGQAVKREIFLDTGGFYLPKNGYEFSIDIVPDSSVGGEFSLLLSDLDGHTKEVLPIRKAEVDNGFTRLFFPLNGMDGTVRAVQMRYKFQDPGGVSVNIPMKNVQVLSREK</sequence>